<evidence type="ECO:0000313" key="3">
    <source>
        <dbReference type="Proteomes" id="UP000767238"/>
    </source>
</evidence>
<sequence length="247" mass="28516">MSLLKAIAGPTALIIVGSPANSERFHIHKQLLCDCSTYFKAALNNGFIETQNQTIQLDDEDPVIFRTFVLWLYEKKLDKEAIPSSDETEVFQRHMLELYVFADKRGITNLANDTITMLACLWSCEDVVLDDIEWLFPLIPSKSQLYRLLLDNLILEVRASSMTRGRLLGAGLPKAILVDLFLRSNRLPESFNLHTACFNSVCYYHLHDQRDGMSEEECIRRVEAGCNVWSPNINLKQQEWKWGWDWE</sequence>
<proteinExistence type="predicted"/>
<dbReference type="OrthoDB" id="194443at2759"/>
<dbReference type="CDD" id="cd18186">
    <property type="entry name" value="BTB_POZ_ZBTB_KLHL-like"/>
    <property type="match status" value="1"/>
</dbReference>
<dbReference type="PANTHER" id="PTHR47843:SF2">
    <property type="entry name" value="BTB DOMAIN-CONTAINING PROTEIN"/>
    <property type="match status" value="1"/>
</dbReference>
<evidence type="ECO:0000259" key="1">
    <source>
        <dbReference type="PROSITE" id="PS50097"/>
    </source>
</evidence>
<dbReference type="AlphaFoldDB" id="A0A9P8GAX5"/>
<dbReference type="Pfam" id="PF00651">
    <property type="entry name" value="BTB"/>
    <property type="match status" value="1"/>
</dbReference>
<dbReference type="SMART" id="SM00225">
    <property type="entry name" value="BTB"/>
    <property type="match status" value="1"/>
</dbReference>
<feature type="non-terminal residue" evidence="2">
    <location>
        <position position="247"/>
    </location>
</feature>
<dbReference type="Proteomes" id="UP000767238">
    <property type="component" value="Unassembled WGS sequence"/>
</dbReference>
<reference evidence="2" key="1">
    <citation type="journal article" date="2021" name="J Fungi (Basel)">
        <title>Virulence traits and population genomics of the black yeast Aureobasidium melanogenum.</title>
        <authorList>
            <person name="Cernosa A."/>
            <person name="Sun X."/>
            <person name="Gostincar C."/>
            <person name="Fang C."/>
            <person name="Gunde-Cimerman N."/>
            <person name="Song Z."/>
        </authorList>
    </citation>
    <scope>NUCLEOTIDE SEQUENCE</scope>
    <source>
        <strain evidence="2">EXF-8016</strain>
    </source>
</reference>
<evidence type="ECO:0000313" key="2">
    <source>
        <dbReference type="EMBL" id="KAH0215893.1"/>
    </source>
</evidence>
<reference evidence="2" key="2">
    <citation type="submission" date="2021-08" db="EMBL/GenBank/DDBJ databases">
        <authorList>
            <person name="Gostincar C."/>
            <person name="Sun X."/>
            <person name="Song Z."/>
            <person name="Gunde-Cimerman N."/>
        </authorList>
    </citation>
    <scope>NUCLEOTIDE SEQUENCE</scope>
    <source>
        <strain evidence="2">EXF-8016</strain>
    </source>
</reference>
<gene>
    <name evidence="2" type="ORF">KCV03_g7817</name>
</gene>
<organism evidence="2 3">
    <name type="scientific">Aureobasidium melanogenum</name>
    <name type="common">Aureobasidium pullulans var. melanogenum</name>
    <dbReference type="NCBI Taxonomy" id="46634"/>
    <lineage>
        <taxon>Eukaryota</taxon>
        <taxon>Fungi</taxon>
        <taxon>Dikarya</taxon>
        <taxon>Ascomycota</taxon>
        <taxon>Pezizomycotina</taxon>
        <taxon>Dothideomycetes</taxon>
        <taxon>Dothideomycetidae</taxon>
        <taxon>Dothideales</taxon>
        <taxon>Saccotheciaceae</taxon>
        <taxon>Aureobasidium</taxon>
    </lineage>
</organism>
<dbReference type="SUPFAM" id="SSF54695">
    <property type="entry name" value="POZ domain"/>
    <property type="match status" value="1"/>
</dbReference>
<accession>A0A9P8GAX5</accession>
<name>A0A9P8GAX5_AURME</name>
<feature type="domain" description="BTB" evidence="1">
    <location>
        <begin position="10"/>
        <end position="81"/>
    </location>
</feature>
<protein>
    <recommendedName>
        <fullName evidence="1">BTB domain-containing protein</fullName>
    </recommendedName>
</protein>
<dbReference type="InterPro" id="IPR000210">
    <property type="entry name" value="BTB/POZ_dom"/>
</dbReference>
<dbReference type="InterPro" id="IPR011333">
    <property type="entry name" value="SKP1/BTB/POZ_sf"/>
</dbReference>
<dbReference type="EMBL" id="JAHFYH010000068">
    <property type="protein sequence ID" value="KAH0215893.1"/>
    <property type="molecule type" value="Genomic_DNA"/>
</dbReference>
<dbReference type="Gene3D" id="3.30.710.10">
    <property type="entry name" value="Potassium Channel Kv1.1, Chain A"/>
    <property type="match status" value="1"/>
</dbReference>
<dbReference type="PANTHER" id="PTHR47843">
    <property type="entry name" value="BTB DOMAIN-CONTAINING PROTEIN-RELATED"/>
    <property type="match status" value="1"/>
</dbReference>
<comment type="caution">
    <text evidence="2">The sequence shown here is derived from an EMBL/GenBank/DDBJ whole genome shotgun (WGS) entry which is preliminary data.</text>
</comment>
<dbReference type="PROSITE" id="PS50097">
    <property type="entry name" value="BTB"/>
    <property type="match status" value="1"/>
</dbReference>